<dbReference type="CDD" id="cd06503">
    <property type="entry name" value="ATP-synt_Fo_b"/>
    <property type="match status" value="1"/>
</dbReference>
<dbReference type="InterPro" id="IPR016047">
    <property type="entry name" value="M23ase_b-sheet_dom"/>
</dbReference>
<feature type="transmembrane region" description="Helical" evidence="3">
    <location>
        <begin position="1035"/>
        <end position="1052"/>
    </location>
</feature>
<evidence type="ECO:0000256" key="1">
    <source>
        <dbReference type="SAM" id="Coils"/>
    </source>
</evidence>
<evidence type="ECO:0000256" key="3">
    <source>
        <dbReference type="SAM" id="Phobius"/>
    </source>
</evidence>
<dbReference type="EMBL" id="JBITYT010000023">
    <property type="protein sequence ID" value="MFI9123880.1"/>
    <property type="molecule type" value="Genomic_DNA"/>
</dbReference>
<dbReference type="InterPro" id="IPR008258">
    <property type="entry name" value="Transglycosylase_SLT_dom_1"/>
</dbReference>
<comment type="caution">
    <text evidence="6">The sequence shown here is derived from an EMBL/GenBank/DDBJ whole genome shotgun (WGS) entry which is preliminary data.</text>
</comment>
<dbReference type="InterPro" id="IPR011055">
    <property type="entry name" value="Dup_hybrid_motif"/>
</dbReference>
<feature type="transmembrane region" description="Helical" evidence="3">
    <location>
        <begin position="883"/>
        <end position="902"/>
    </location>
</feature>
<dbReference type="CDD" id="cd12797">
    <property type="entry name" value="M23_peptidase"/>
    <property type="match status" value="1"/>
</dbReference>
<feature type="domain" description="Transglycosylase SLT" evidence="4">
    <location>
        <begin position="1512"/>
        <end position="1589"/>
    </location>
</feature>
<evidence type="ECO:0000259" key="5">
    <source>
        <dbReference type="Pfam" id="PF01551"/>
    </source>
</evidence>
<dbReference type="Pfam" id="PF01551">
    <property type="entry name" value="Peptidase_M23"/>
    <property type="match status" value="1"/>
</dbReference>
<accession>A0ABW8D221</accession>
<evidence type="ECO:0000313" key="7">
    <source>
        <dbReference type="Proteomes" id="UP001614391"/>
    </source>
</evidence>
<evidence type="ECO:0000313" key="6">
    <source>
        <dbReference type="EMBL" id="MFI9123880.1"/>
    </source>
</evidence>
<dbReference type="PANTHER" id="PTHR21666:SF270">
    <property type="entry name" value="MUREIN HYDROLASE ACTIVATOR ENVC"/>
    <property type="match status" value="1"/>
</dbReference>
<evidence type="ECO:0000256" key="2">
    <source>
        <dbReference type="SAM" id="MobiDB-lite"/>
    </source>
</evidence>
<dbReference type="RefSeq" id="WP_399621720.1">
    <property type="nucleotide sequence ID" value="NZ_JBITYT010000023.1"/>
</dbReference>
<reference evidence="6 7" key="1">
    <citation type="submission" date="2024-10" db="EMBL/GenBank/DDBJ databases">
        <title>The Natural Products Discovery Center: Release of the First 8490 Sequenced Strains for Exploring Actinobacteria Biosynthetic Diversity.</title>
        <authorList>
            <person name="Kalkreuter E."/>
            <person name="Kautsar S.A."/>
            <person name="Yang D."/>
            <person name="Bader C.D."/>
            <person name="Teijaro C.N."/>
            <person name="Fluegel L."/>
            <person name="Davis C.M."/>
            <person name="Simpson J.R."/>
            <person name="Lauterbach L."/>
            <person name="Steele A.D."/>
            <person name="Gui C."/>
            <person name="Meng S."/>
            <person name="Li G."/>
            <person name="Viehrig K."/>
            <person name="Ye F."/>
            <person name="Su P."/>
            <person name="Kiefer A.F."/>
            <person name="Nichols A."/>
            <person name="Cepeda A.J."/>
            <person name="Yan W."/>
            <person name="Fan B."/>
            <person name="Jiang Y."/>
            <person name="Adhikari A."/>
            <person name="Zheng C.-J."/>
            <person name="Schuster L."/>
            <person name="Cowan T.M."/>
            <person name="Smanski M.J."/>
            <person name="Chevrette M.G."/>
            <person name="De Carvalho L.P.S."/>
            <person name="Shen B."/>
        </authorList>
    </citation>
    <scope>NUCLEOTIDE SEQUENCE [LARGE SCALE GENOMIC DNA]</scope>
    <source>
        <strain evidence="6 7">NPDC053346</strain>
    </source>
</reference>
<dbReference type="Pfam" id="PF01464">
    <property type="entry name" value="SLT"/>
    <property type="match status" value="1"/>
</dbReference>
<dbReference type="Gene3D" id="1.10.530.10">
    <property type="match status" value="1"/>
</dbReference>
<dbReference type="Gene3D" id="2.70.70.10">
    <property type="entry name" value="Glucose Permease (Domain IIA)"/>
    <property type="match status" value="1"/>
</dbReference>
<dbReference type="PANTHER" id="PTHR21666">
    <property type="entry name" value="PEPTIDASE-RELATED"/>
    <property type="match status" value="1"/>
</dbReference>
<gene>
    <name evidence="6" type="ORF">ACIGW0_31565</name>
</gene>
<keyword evidence="3" id="KW-0472">Membrane</keyword>
<feature type="transmembrane region" description="Helical" evidence="3">
    <location>
        <begin position="945"/>
        <end position="967"/>
    </location>
</feature>
<keyword evidence="3" id="KW-1133">Transmembrane helix</keyword>
<dbReference type="SUPFAM" id="SSF51261">
    <property type="entry name" value="Duplicated hybrid motif"/>
    <property type="match status" value="1"/>
</dbReference>
<dbReference type="Proteomes" id="UP001614391">
    <property type="component" value="Unassembled WGS sequence"/>
</dbReference>
<keyword evidence="1" id="KW-0175">Coiled coil</keyword>
<feature type="region of interest" description="Disordered" evidence="2">
    <location>
        <begin position="441"/>
        <end position="502"/>
    </location>
</feature>
<dbReference type="InterPro" id="IPR023346">
    <property type="entry name" value="Lysozyme-like_dom_sf"/>
</dbReference>
<keyword evidence="7" id="KW-1185">Reference proteome</keyword>
<evidence type="ECO:0000259" key="4">
    <source>
        <dbReference type="Pfam" id="PF01464"/>
    </source>
</evidence>
<organism evidence="6 7">
    <name type="scientific">Streptomyces bikiniensis</name>
    <dbReference type="NCBI Taxonomy" id="1896"/>
    <lineage>
        <taxon>Bacteria</taxon>
        <taxon>Bacillati</taxon>
        <taxon>Actinomycetota</taxon>
        <taxon>Actinomycetes</taxon>
        <taxon>Kitasatosporales</taxon>
        <taxon>Streptomycetaceae</taxon>
        <taxon>Streptomyces</taxon>
    </lineage>
</organism>
<feature type="coiled-coil region" evidence="1">
    <location>
        <begin position="542"/>
        <end position="604"/>
    </location>
</feature>
<name>A0ABW8D221_STRBI</name>
<keyword evidence="3" id="KW-0812">Transmembrane</keyword>
<dbReference type="SUPFAM" id="SSF53955">
    <property type="entry name" value="Lysozyme-like"/>
    <property type="match status" value="1"/>
</dbReference>
<dbReference type="InterPro" id="IPR050570">
    <property type="entry name" value="Cell_wall_metabolism_enzyme"/>
</dbReference>
<sequence>MPELDIVGSAGVDVVPVAPTFHEKLKAMVLRSADRVGEEAGRKLGDALADAMMRQVAPALPRAVQAGGQAATRAAGRQGSDAGGAFARSLKTKLEAAFKAMPRLDIRATDTGVDAQLARIRAKLEQLSNKRIGIDISAEDAAARVEALEEQLRRLGAAHPNVTVRADTAVAREALREVREQIAEISAVPGRVRLETDGSFGARLRAVVEQARASLPEINVGADTSEAEAEIQGLRAQLDTIREKRIGIDITAAEALTVIEQVQKRLDTLSRSGATVDVRANAGAASAELAAFQAQVEAIDASNIDVSVSTTAARSALMSLGIQMAVLMAIPVGPVIAAGLGAVVSMATAAGAGVAAFGLAAVPAIKGVAEALTAQKAAQDDAAQAALRGSAETARAAQQAASQALQMAGAQAALATAHRNAERTITQSNRAIEDAERNLAQAGMRAAEQRRQAAETVERAERSLSDAKRDAQQAERDLARAHREAAEELANQRREMEAQRRELAKRLEDSSLDERAGVLRVKEAQEELARVMKDPKATTLQRERAQLAVEEAEHGLKRQRERIQELRVEQAKQNREALAGAKQSEAAQDKITSAQERLADAQRKVGDEAKALTDAQRAAARTQLQVQSDLADAQRRVADAVENSANAQVAAAEAIASAERGVASARLSGASATSTAITKAQEYERALAKLTPAQRELYDSIAGPQGIKGAFEDWSTSLQPHILPLFTRGVDSAKASLPGLTPLVIGAASGIEKLMDKASAQMKTPFWTGFKADLKESVEPAVVGFGVAFGNVVKGIAGVIDAFLPHMDGIATRSDKITERFAKWGTSLKGSPDFERFLDYVRDTTPGLGAFLRELFTALLNVATAMQPASAALFTVLTPLFEAISWLATNAPELVLALWGLWAAQKAVTLGMAAFAAAMFLYESVMILATIATSGWAVALNATGIVPIIRAIVLVVGLLVAAVIYAYKNWDWFRVTVDTVAHAIGVAASWLWDTILKPVFEGIWWLLQKVGEIAVWLWDHALGPTFRFLWEAGKILFTILVVGVLTPIYLAFKALGEIGQWLWEEILSPIFTWIGEKAQKLYRDYIGPYLGEAKKTFEALGAAFKWVWDNILSPVFSWIGDKAKKTWDEDLKPAFDLIGKGVDKVAESFSEGKDSIKKAWDQLQEIAKKPVRFIIDKVYNGGIVPMWNRVAEFTGVGKLTPMDIRGFARGGVLPGYSTYRQGDDQLVPMRRGEGVYVSEAMRDPYERARLFAVNKAAMQGQSLAQFQGGYAEGGIVGWLKDKASDIGDLLSNPLDVFSGVKRIITDQMKGILTNPWARQVAKMPGAMLDGLKNKALSLLGLDSNGNATGGGSWIKPVDGQFGTPFGKRGSMWSSGRHTGLDFPAAIGTAIKAVAGGRVSSTGSTGPYGIHLTVDHGGGLTSLYAHMSQLLTAAGAPVSAGQVIGRVGDTGNVTGPHLHLEARRNGAVTDPMPFFTGGGGGGAGVERWRSTVLQALRITGNPASYADLTLRRMNQESGGNPNAVNNWDINARNGMPSVGLMQVIRPTFDAYAGHMRNVGPKLHGVSTNPLANIFASMNYAKDRYGSLPTAYNRPGGYFNGGFPGVGELAWVGEHGPELVRFLHPAQVYSHGESMAMAREATTVRGGMTQSSAPQVYDVHVYVGDRELTDIVDVRIDQRDANTARELTTGVRI</sequence>
<proteinExistence type="predicted"/>
<feature type="transmembrane region" description="Helical" evidence="3">
    <location>
        <begin position="914"/>
        <end position="939"/>
    </location>
</feature>
<protein>
    <submittedName>
        <fullName evidence="6">Peptidoglycan DD-metalloendopeptidase family protein</fullName>
    </submittedName>
</protein>
<dbReference type="CDD" id="cd13402">
    <property type="entry name" value="LT_TF-like"/>
    <property type="match status" value="1"/>
</dbReference>
<feature type="domain" description="M23ase beta-sheet core" evidence="5">
    <location>
        <begin position="1376"/>
        <end position="1470"/>
    </location>
</feature>
<feature type="compositionally biased region" description="Basic and acidic residues" evidence="2">
    <location>
        <begin position="447"/>
        <end position="502"/>
    </location>
</feature>